<keyword evidence="2" id="KW-1185">Reference proteome</keyword>
<dbReference type="Proteomes" id="UP000003835">
    <property type="component" value="Unassembled WGS sequence"/>
</dbReference>
<dbReference type="STRING" id="118168.MC7420_6210"/>
<sequence>MTALGLIVDADDDLSARWTSIRNACLKSLPDFPEQLPKTGLIYSIGEKLSPSETLLSEYFTQHTFSR</sequence>
<dbReference type="HOGENOM" id="CLU_2805038_0_0_3"/>
<organism evidence="1 2">
    <name type="scientific">Coleofasciculus chthonoplastes PCC 7420</name>
    <dbReference type="NCBI Taxonomy" id="118168"/>
    <lineage>
        <taxon>Bacteria</taxon>
        <taxon>Bacillati</taxon>
        <taxon>Cyanobacteriota</taxon>
        <taxon>Cyanophyceae</taxon>
        <taxon>Coleofasciculales</taxon>
        <taxon>Coleofasciculaceae</taxon>
        <taxon>Coleofasciculus</taxon>
    </lineage>
</organism>
<dbReference type="EMBL" id="DS989852">
    <property type="protein sequence ID" value="EDX74732.1"/>
    <property type="molecule type" value="Genomic_DNA"/>
</dbReference>
<accession>B4VTK2</accession>
<reference evidence="1 2" key="1">
    <citation type="submission" date="2008-07" db="EMBL/GenBank/DDBJ databases">
        <authorList>
            <person name="Tandeau de Marsac N."/>
            <person name="Ferriera S."/>
            <person name="Johnson J."/>
            <person name="Kravitz S."/>
            <person name="Beeson K."/>
            <person name="Sutton G."/>
            <person name="Rogers Y.-H."/>
            <person name="Friedman R."/>
            <person name="Frazier M."/>
            <person name="Venter J.C."/>
        </authorList>
    </citation>
    <scope>NUCLEOTIDE SEQUENCE [LARGE SCALE GENOMIC DNA]</scope>
    <source>
        <strain evidence="1 2">PCC 7420</strain>
    </source>
</reference>
<evidence type="ECO:0000313" key="2">
    <source>
        <dbReference type="Proteomes" id="UP000003835"/>
    </source>
</evidence>
<dbReference type="Pfam" id="PF11536">
    <property type="entry name" value="DUF3226"/>
    <property type="match status" value="1"/>
</dbReference>
<gene>
    <name evidence="1" type="ORF">MC7420_6210</name>
</gene>
<proteinExistence type="predicted"/>
<dbReference type="AlphaFoldDB" id="B4VTK2"/>
<protein>
    <submittedName>
        <fullName evidence="1">Uncharacterized protein</fullName>
    </submittedName>
</protein>
<dbReference type="InterPro" id="IPR024508">
    <property type="entry name" value="DUF3226"/>
</dbReference>
<name>B4VTK2_9CYAN</name>
<evidence type="ECO:0000313" key="1">
    <source>
        <dbReference type="EMBL" id="EDX74732.1"/>
    </source>
</evidence>